<dbReference type="InParanoid" id="A0A0D0CCF5"/>
<dbReference type="EMBL" id="KN830016">
    <property type="protein sequence ID" value="KIK73178.1"/>
    <property type="molecule type" value="Genomic_DNA"/>
</dbReference>
<gene>
    <name evidence="1" type="ORF">PAXRUDRAFT_179061</name>
</gene>
<accession>A0A0D0CCF5</accession>
<name>A0A0D0CCF5_9AGAM</name>
<protein>
    <submittedName>
        <fullName evidence="1">Uncharacterized protein</fullName>
    </submittedName>
</protein>
<sequence length="150" mass="17235">MSTHQWTISHPDMSQSELHMGLYYVGCQIKSAVLHLVCQPDEHWPDNWQPLLDREFISSHLAFFFQMLHAMQQIHATRLTAVVPAPAVEGLYHISRRKFGMLVRSFDMRLCSMSANIPTFFTKLGPDSGRQLSRKMVGERHGAWWEPGGI</sequence>
<reference evidence="1 2" key="1">
    <citation type="submission" date="2014-04" db="EMBL/GenBank/DDBJ databases">
        <authorList>
            <consortium name="DOE Joint Genome Institute"/>
            <person name="Kuo A."/>
            <person name="Kohler A."/>
            <person name="Jargeat P."/>
            <person name="Nagy L.G."/>
            <person name="Floudas D."/>
            <person name="Copeland A."/>
            <person name="Barry K.W."/>
            <person name="Cichocki N."/>
            <person name="Veneault-Fourrey C."/>
            <person name="LaButti K."/>
            <person name="Lindquist E.A."/>
            <person name="Lipzen A."/>
            <person name="Lundell T."/>
            <person name="Morin E."/>
            <person name="Murat C."/>
            <person name="Sun H."/>
            <person name="Tunlid A."/>
            <person name="Henrissat B."/>
            <person name="Grigoriev I.V."/>
            <person name="Hibbett D.S."/>
            <person name="Martin F."/>
            <person name="Nordberg H.P."/>
            <person name="Cantor M.N."/>
            <person name="Hua S.X."/>
        </authorList>
    </citation>
    <scope>NUCLEOTIDE SEQUENCE [LARGE SCALE GENOMIC DNA]</scope>
    <source>
        <strain evidence="1 2">Ve08.2h10</strain>
    </source>
</reference>
<proteinExistence type="predicted"/>
<dbReference type="Proteomes" id="UP000054538">
    <property type="component" value="Unassembled WGS sequence"/>
</dbReference>
<dbReference type="AlphaFoldDB" id="A0A0D0CCF5"/>
<evidence type="ECO:0000313" key="2">
    <source>
        <dbReference type="Proteomes" id="UP000054538"/>
    </source>
</evidence>
<evidence type="ECO:0000313" key="1">
    <source>
        <dbReference type="EMBL" id="KIK73178.1"/>
    </source>
</evidence>
<keyword evidence="2" id="KW-1185">Reference proteome</keyword>
<organism evidence="1 2">
    <name type="scientific">Paxillus rubicundulus Ve08.2h10</name>
    <dbReference type="NCBI Taxonomy" id="930991"/>
    <lineage>
        <taxon>Eukaryota</taxon>
        <taxon>Fungi</taxon>
        <taxon>Dikarya</taxon>
        <taxon>Basidiomycota</taxon>
        <taxon>Agaricomycotina</taxon>
        <taxon>Agaricomycetes</taxon>
        <taxon>Agaricomycetidae</taxon>
        <taxon>Boletales</taxon>
        <taxon>Paxilineae</taxon>
        <taxon>Paxillaceae</taxon>
        <taxon>Paxillus</taxon>
    </lineage>
</organism>
<dbReference type="HOGENOM" id="CLU_128871_1_0_1"/>
<reference evidence="2" key="2">
    <citation type="submission" date="2015-01" db="EMBL/GenBank/DDBJ databases">
        <title>Evolutionary Origins and Diversification of the Mycorrhizal Mutualists.</title>
        <authorList>
            <consortium name="DOE Joint Genome Institute"/>
            <consortium name="Mycorrhizal Genomics Consortium"/>
            <person name="Kohler A."/>
            <person name="Kuo A."/>
            <person name="Nagy L.G."/>
            <person name="Floudas D."/>
            <person name="Copeland A."/>
            <person name="Barry K.W."/>
            <person name="Cichocki N."/>
            <person name="Veneault-Fourrey C."/>
            <person name="LaButti K."/>
            <person name="Lindquist E.A."/>
            <person name="Lipzen A."/>
            <person name="Lundell T."/>
            <person name="Morin E."/>
            <person name="Murat C."/>
            <person name="Riley R."/>
            <person name="Ohm R."/>
            <person name="Sun H."/>
            <person name="Tunlid A."/>
            <person name="Henrissat B."/>
            <person name="Grigoriev I.V."/>
            <person name="Hibbett D.S."/>
            <person name="Martin F."/>
        </authorList>
    </citation>
    <scope>NUCLEOTIDE SEQUENCE [LARGE SCALE GENOMIC DNA]</scope>
    <source>
        <strain evidence="2">Ve08.2h10</strain>
    </source>
</reference>